<dbReference type="PROSITE" id="PS00356">
    <property type="entry name" value="HTH_LACI_1"/>
    <property type="match status" value="1"/>
</dbReference>
<dbReference type="SMART" id="SM00354">
    <property type="entry name" value="HTH_LACI"/>
    <property type="match status" value="1"/>
</dbReference>
<dbReference type="GO" id="GO:0000976">
    <property type="term" value="F:transcription cis-regulatory region binding"/>
    <property type="evidence" value="ECO:0007669"/>
    <property type="project" value="TreeGrafter"/>
</dbReference>
<evidence type="ECO:0000313" key="6">
    <source>
        <dbReference type="Proteomes" id="UP000180088"/>
    </source>
</evidence>
<feature type="domain" description="HTH lacI-type" evidence="4">
    <location>
        <begin position="4"/>
        <end position="57"/>
    </location>
</feature>
<proteinExistence type="predicted"/>
<dbReference type="EMBL" id="MKCS01000001">
    <property type="protein sequence ID" value="OHX13367.1"/>
    <property type="molecule type" value="Genomic_DNA"/>
</dbReference>
<dbReference type="PANTHER" id="PTHR30146:SF109">
    <property type="entry name" value="HTH-TYPE TRANSCRIPTIONAL REGULATOR GALS"/>
    <property type="match status" value="1"/>
</dbReference>
<evidence type="ECO:0000313" key="5">
    <source>
        <dbReference type="EMBL" id="OHX13367.1"/>
    </source>
</evidence>
<protein>
    <submittedName>
        <fullName evidence="5">LacI family transcriptional regulator</fullName>
    </submittedName>
</protein>
<keyword evidence="1" id="KW-0805">Transcription regulation</keyword>
<evidence type="ECO:0000256" key="1">
    <source>
        <dbReference type="ARBA" id="ARBA00023015"/>
    </source>
</evidence>
<dbReference type="AlphaFoldDB" id="A0A1S1X1F9"/>
<evidence type="ECO:0000256" key="3">
    <source>
        <dbReference type="ARBA" id="ARBA00023163"/>
    </source>
</evidence>
<dbReference type="InterPro" id="IPR000843">
    <property type="entry name" value="HTH_LacI"/>
</dbReference>
<comment type="caution">
    <text evidence="5">The sequence shown here is derived from an EMBL/GenBank/DDBJ whole genome shotgun (WGS) entry which is preliminary data.</text>
</comment>
<name>A0A1S1X1F9_9NEIS</name>
<dbReference type="PRINTS" id="PR00036">
    <property type="entry name" value="HTHLACI"/>
</dbReference>
<dbReference type="InterPro" id="IPR028082">
    <property type="entry name" value="Peripla_BP_I"/>
</dbReference>
<gene>
    <name evidence="5" type="ORF">BI347_07475</name>
</gene>
<dbReference type="Proteomes" id="UP000180088">
    <property type="component" value="Unassembled WGS sequence"/>
</dbReference>
<dbReference type="Gene3D" id="3.40.50.2300">
    <property type="match status" value="2"/>
</dbReference>
<dbReference type="PANTHER" id="PTHR30146">
    <property type="entry name" value="LACI-RELATED TRANSCRIPTIONAL REPRESSOR"/>
    <property type="match status" value="1"/>
</dbReference>
<evidence type="ECO:0000259" key="4">
    <source>
        <dbReference type="PROSITE" id="PS50932"/>
    </source>
</evidence>
<dbReference type="GO" id="GO:0003700">
    <property type="term" value="F:DNA-binding transcription factor activity"/>
    <property type="evidence" value="ECO:0007669"/>
    <property type="project" value="TreeGrafter"/>
</dbReference>
<dbReference type="SUPFAM" id="SSF53822">
    <property type="entry name" value="Periplasmic binding protein-like I"/>
    <property type="match status" value="1"/>
</dbReference>
<dbReference type="SUPFAM" id="SSF47413">
    <property type="entry name" value="lambda repressor-like DNA-binding domains"/>
    <property type="match status" value="1"/>
</dbReference>
<accession>A0A1S1X1F9</accession>
<reference evidence="5 6" key="1">
    <citation type="submission" date="2016-09" db="EMBL/GenBank/DDBJ databases">
        <title>Chromobacterium muskegensis sp. nov., an insecticidal bacterium isolated from Sphagnum bogs.</title>
        <authorList>
            <person name="Sparks M.E."/>
            <person name="Blackburn M.B."/>
            <person name="Gundersen-Rindal D.E."/>
            <person name="Mitchell A."/>
            <person name="Farrar R."/>
            <person name="Kuhar D."/>
        </authorList>
    </citation>
    <scope>NUCLEOTIDE SEQUENCE [LARGE SCALE GENOMIC DNA]</scope>
    <source>
        <strain evidence="5 6">37-2</strain>
    </source>
</reference>
<dbReference type="InterPro" id="IPR010982">
    <property type="entry name" value="Lambda_DNA-bd_dom_sf"/>
</dbReference>
<keyword evidence="2" id="KW-0238">DNA-binding</keyword>
<dbReference type="Pfam" id="PF00356">
    <property type="entry name" value="LacI"/>
    <property type="match status" value="1"/>
</dbReference>
<sequence length="331" mass="35744">MKHNIKDVARHAGVSIATVSRALNAPHLVRPGTREAIQQAIAELEFQPNLLGRQLRTDKTGLIGVMLPTLSNPVFAECLQGMEERAAASGYRLMVMTTSYQAEREQRALETLLHQRVDGLVLTVAHAERNPMLDRLAAAGTPHVLVYNHCESRPCVAVDNCRAARDGVQLLLARGHRRIRMLTGSLAASDRAAQRHQGYCQALEAAGLEAPPAIEIDFNSETLPDEVAALLARPDTRPDALFCGNDRLAMLVMRSLARRGLRVPRDIAILGFDGLAVGELLSPPLASVSQPNFDIGALAVSTLDAWLQGFPADSARILPHGLRHGGSIASP</sequence>
<dbReference type="Pfam" id="PF00532">
    <property type="entry name" value="Peripla_BP_1"/>
    <property type="match status" value="1"/>
</dbReference>
<dbReference type="CDD" id="cd01392">
    <property type="entry name" value="HTH_LacI"/>
    <property type="match status" value="1"/>
</dbReference>
<keyword evidence="3" id="KW-0804">Transcription</keyword>
<evidence type="ECO:0000256" key="2">
    <source>
        <dbReference type="ARBA" id="ARBA00023125"/>
    </source>
</evidence>
<dbReference type="InterPro" id="IPR001761">
    <property type="entry name" value="Peripla_BP/Lac1_sug-bd_dom"/>
</dbReference>
<dbReference type="OrthoDB" id="269117at2"/>
<dbReference type="Gene3D" id="1.10.260.40">
    <property type="entry name" value="lambda repressor-like DNA-binding domains"/>
    <property type="match status" value="1"/>
</dbReference>
<dbReference type="PROSITE" id="PS50932">
    <property type="entry name" value="HTH_LACI_2"/>
    <property type="match status" value="1"/>
</dbReference>
<dbReference type="STRING" id="1903179.BI347_07475"/>
<dbReference type="RefSeq" id="WP_071115618.1">
    <property type="nucleotide sequence ID" value="NZ_MKCS01000001.1"/>
</dbReference>
<organism evidence="5 6">
    <name type="scientific">Chromobacterium sphagni</name>
    <dbReference type="NCBI Taxonomy" id="1903179"/>
    <lineage>
        <taxon>Bacteria</taxon>
        <taxon>Pseudomonadati</taxon>
        <taxon>Pseudomonadota</taxon>
        <taxon>Betaproteobacteria</taxon>
        <taxon>Neisseriales</taxon>
        <taxon>Chromobacteriaceae</taxon>
        <taxon>Chromobacterium</taxon>
    </lineage>
</organism>